<name>A0A8X6UQW8_NEPPI</name>
<feature type="signal peptide" evidence="2">
    <location>
        <begin position="1"/>
        <end position="18"/>
    </location>
</feature>
<gene>
    <name evidence="3" type="ORF">NPIL_308031</name>
</gene>
<evidence type="ECO:0000313" key="3">
    <source>
        <dbReference type="EMBL" id="GFU38746.1"/>
    </source>
</evidence>
<keyword evidence="4" id="KW-1185">Reference proteome</keyword>
<dbReference type="Proteomes" id="UP000887013">
    <property type="component" value="Unassembled WGS sequence"/>
</dbReference>
<dbReference type="OrthoDB" id="6412418at2759"/>
<sequence length="205" mass="22583">MLEYCLIPIAILISSTSATPLLQNGEYIVPNDTAQCATDLIDWCNGLEFPKQDAGVSLVSITIAEPDGFCRYFCVSDSQGANCTKDGSPWISCSYENQFFYKGDPLTKDSLDGADDEICKTADRAFNDLFVQNLSADNATAHNIFGNGWNSFFKEMFNMQQRLLSLQDKILGMFGPGFPFGTDGSRTFDSDGSDYETGVDQVEKE</sequence>
<evidence type="ECO:0000256" key="1">
    <source>
        <dbReference type="SAM" id="MobiDB-lite"/>
    </source>
</evidence>
<reference evidence="3" key="1">
    <citation type="submission" date="2020-08" db="EMBL/GenBank/DDBJ databases">
        <title>Multicomponent nature underlies the extraordinary mechanical properties of spider dragline silk.</title>
        <authorList>
            <person name="Kono N."/>
            <person name="Nakamura H."/>
            <person name="Mori M."/>
            <person name="Yoshida Y."/>
            <person name="Ohtoshi R."/>
            <person name="Malay A.D."/>
            <person name="Moran D.A.P."/>
            <person name="Tomita M."/>
            <person name="Numata K."/>
            <person name="Arakawa K."/>
        </authorList>
    </citation>
    <scope>NUCLEOTIDE SEQUENCE</scope>
</reference>
<accession>A0A8X6UQW8</accession>
<comment type="caution">
    <text evidence="3">The sequence shown here is derived from an EMBL/GenBank/DDBJ whole genome shotgun (WGS) entry which is preliminary data.</text>
</comment>
<evidence type="ECO:0008006" key="5">
    <source>
        <dbReference type="Google" id="ProtNLM"/>
    </source>
</evidence>
<feature type="chain" id="PRO_5036448429" description="Spider venom protein" evidence="2">
    <location>
        <begin position="19"/>
        <end position="205"/>
    </location>
</feature>
<proteinExistence type="predicted"/>
<evidence type="ECO:0000256" key="2">
    <source>
        <dbReference type="SAM" id="SignalP"/>
    </source>
</evidence>
<protein>
    <recommendedName>
        <fullName evidence="5">Spider venom protein</fullName>
    </recommendedName>
</protein>
<organism evidence="3 4">
    <name type="scientific">Nephila pilipes</name>
    <name type="common">Giant wood spider</name>
    <name type="synonym">Nephila maculata</name>
    <dbReference type="NCBI Taxonomy" id="299642"/>
    <lineage>
        <taxon>Eukaryota</taxon>
        <taxon>Metazoa</taxon>
        <taxon>Ecdysozoa</taxon>
        <taxon>Arthropoda</taxon>
        <taxon>Chelicerata</taxon>
        <taxon>Arachnida</taxon>
        <taxon>Araneae</taxon>
        <taxon>Araneomorphae</taxon>
        <taxon>Entelegynae</taxon>
        <taxon>Araneoidea</taxon>
        <taxon>Nephilidae</taxon>
        <taxon>Nephila</taxon>
    </lineage>
</organism>
<evidence type="ECO:0000313" key="4">
    <source>
        <dbReference type="Proteomes" id="UP000887013"/>
    </source>
</evidence>
<dbReference type="AlphaFoldDB" id="A0A8X6UQW8"/>
<keyword evidence="2" id="KW-0732">Signal</keyword>
<feature type="region of interest" description="Disordered" evidence="1">
    <location>
        <begin position="185"/>
        <end position="205"/>
    </location>
</feature>
<dbReference type="EMBL" id="BMAW01035193">
    <property type="protein sequence ID" value="GFU38746.1"/>
    <property type="molecule type" value="Genomic_DNA"/>
</dbReference>